<evidence type="ECO:0000256" key="1">
    <source>
        <dbReference type="SAM" id="SignalP"/>
    </source>
</evidence>
<feature type="signal peptide" evidence="1">
    <location>
        <begin position="1"/>
        <end position="24"/>
    </location>
</feature>
<proteinExistence type="predicted"/>
<protein>
    <submittedName>
        <fullName evidence="2">Uncharacterized protein</fullName>
    </submittedName>
</protein>
<sequence length="233" mass="24074">MARTPSRMVTAAAAAVATVAAAAAAAIAAPTAGNCGTFAAVGGAVRMPATAAAASDGWVAGTYFNKRALMFKPNGGGGVDPPGSGLLHYTFRADVAGTYNVVLRSNAPHVTEHNDVWVRVGGGGSMFKGTPNNLAVVSLTDEWVKLYQNTGGDRWHVGGVTKDHDGHKVLTRPLEAGEELTVTLSGRSSRYAIADVMAVVCDPKRSSCGSGWAPYDAMVADSFSSRCTRCARQ</sequence>
<accession>A0A1X6NR74</accession>
<feature type="chain" id="PRO_5012823872" evidence="1">
    <location>
        <begin position="25"/>
        <end position="233"/>
    </location>
</feature>
<dbReference type="OrthoDB" id="10590613at2759"/>
<gene>
    <name evidence="2" type="ORF">BU14_0640s0009</name>
</gene>
<dbReference type="AlphaFoldDB" id="A0A1X6NR74"/>
<organism evidence="2 3">
    <name type="scientific">Porphyra umbilicalis</name>
    <name type="common">Purple laver</name>
    <name type="synonym">Red alga</name>
    <dbReference type="NCBI Taxonomy" id="2786"/>
    <lineage>
        <taxon>Eukaryota</taxon>
        <taxon>Rhodophyta</taxon>
        <taxon>Bangiophyceae</taxon>
        <taxon>Bangiales</taxon>
        <taxon>Bangiaceae</taxon>
        <taxon>Porphyra</taxon>
    </lineage>
</organism>
<dbReference type="EMBL" id="KV919192">
    <property type="protein sequence ID" value="OSX70903.1"/>
    <property type="molecule type" value="Genomic_DNA"/>
</dbReference>
<evidence type="ECO:0000313" key="2">
    <source>
        <dbReference type="EMBL" id="OSX70903.1"/>
    </source>
</evidence>
<evidence type="ECO:0000313" key="3">
    <source>
        <dbReference type="Proteomes" id="UP000218209"/>
    </source>
</evidence>
<name>A0A1X6NR74_PORUM</name>
<dbReference type="Proteomes" id="UP000218209">
    <property type="component" value="Unassembled WGS sequence"/>
</dbReference>
<keyword evidence="3" id="KW-1185">Reference proteome</keyword>
<keyword evidence="1" id="KW-0732">Signal</keyword>
<reference evidence="2 3" key="1">
    <citation type="submission" date="2017-03" db="EMBL/GenBank/DDBJ databases">
        <title>WGS assembly of Porphyra umbilicalis.</title>
        <authorList>
            <person name="Brawley S.H."/>
            <person name="Blouin N.A."/>
            <person name="Ficko-Blean E."/>
            <person name="Wheeler G.L."/>
            <person name="Lohr M."/>
            <person name="Goodson H.V."/>
            <person name="Jenkins J.W."/>
            <person name="Blaby-Haas C.E."/>
            <person name="Helliwell K.E."/>
            <person name="Chan C."/>
            <person name="Marriage T."/>
            <person name="Bhattacharya D."/>
            <person name="Klein A.S."/>
            <person name="Badis Y."/>
            <person name="Brodie J."/>
            <person name="Cao Y."/>
            <person name="Collen J."/>
            <person name="Dittami S.M."/>
            <person name="Gachon C.M."/>
            <person name="Green B.R."/>
            <person name="Karpowicz S."/>
            <person name="Kim J.W."/>
            <person name="Kudahl U."/>
            <person name="Lin S."/>
            <person name="Michel G."/>
            <person name="Mittag M."/>
            <person name="Olson B.J."/>
            <person name="Pangilinan J."/>
            <person name="Peng Y."/>
            <person name="Qiu H."/>
            <person name="Shu S."/>
            <person name="Singer J.T."/>
            <person name="Smith A.G."/>
            <person name="Sprecher B.N."/>
            <person name="Wagner V."/>
            <person name="Wang W."/>
            <person name="Wang Z.-Y."/>
            <person name="Yan J."/>
            <person name="Yarish C."/>
            <person name="Zoeuner-Riek S."/>
            <person name="Zhuang Y."/>
            <person name="Zou Y."/>
            <person name="Lindquist E.A."/>
            <person name="Grimwood J."/>
            <person name="Barry K."/>
            <person name="Rokhsar D.S."/>
            <person name="Schmutz J."/>
            <person name="Stiller J.W."/>
            <person name="Grossman A.R."/>
            <person name="Prochnik S.E."/>
        </authorList>
    </citation>
    <scope>NUCLEOTIDE SEQUENCE [LARGE SCALE GENOMIC DNA]</scope>
    <source>
        <strain evidence="2">4086291</strain>
    </source>
</reference>